<keyword evidence="2" id="KW-1185">Reference proteome</keyword>
<organism evidence="1 2">
    <name type="scientific">Hanseniaspora uvarum</name>
    <name type="common">Yeast</name>
    <name type="synonym">Kloeckera apiculata</name>
    <dbReference type="NCBI Taxonomy" id="29833"/>
    <lineage>
        <taxon>Eukaryota</taxon>
        <taxon>Fungi</taxon>
        <taxon>Dikarya</taxon>
        <taxon>Ascomycota</taxon>
        <taxon>Saccharomycotina</taxon>
        <taxon>Saccharomycetes</taxon>
        <taxon>Saccharomycodales</taxon>
        <taxon>Saccharomycodaceae</taxon>
        <taxon>Hanseniaspora</taxon>
    </lineage>
</organism>
<dbReference type="EMBL" id="LPNN01000004">
    <property type="protein sequence ID" value="OEJ88873.1"/>
    <property type="molecule type" value="Genomic_DNA"/>
</dbReference>
<dbReference type="AlphaFoldDB" id="A0A1E5RQ97"/>
<evidence type="ECO:0000313" key="1">
    <source>
        <dbReference type="EMBL" id="OEJ88873.1"/>
    </source>
</evidence>
<dbReference type="OrthoDB" id="10374826at2759"/>
<dbReference type="Proteomes" id="UP000095358">
    <property type="component" value="Unassembled WGS sequence"/>
</dbReference>
<comment type="caution">
    <text evidence="1">The sequence shown here is derived from an EMBL/GenBank/DDBJ whole genome shotgun (WGS) entry which is preliminary data.</text>
</comment>
<gene>
    <name evidence="1" type="ORF">AWRI3580_g1942</name>
</gene>
<dbReference type="VEuPathDB" id="FungiDB:AWRI3580_g1942"/>
<sequence length="234" mass="27388">MSEPIIEEVIDDRTQGISIIEPVVVYSTDPNIIDTYTRENPHDVLIFVNQQDLTNNNAFSDIASENNDFCDVIVDKDVDLRRGIVRIKRSTYIKKDGFTSVKKYEYKRLINPEKDRADIERAELGKPIIPKILHSEDNSSYKIEYPDDYDYKNDKEYHFVYEETGNTGTFEDNEAEYVSDYDSDEVSDDVDLMDVEDPIEDTFDNMLGNNSFFTQSDMNDFDDEFFDDDSYKYF</sequence>
<reference evidence="2" key="1">
    <citation type="journal article" date="2016" name="Genome Announc.">
        <title>Genome sequences of three species of Hanseniaspora isolated from spontaneous wine fermentations.</title>
        <authorList>
            <person name="Sternes P.R."/>
            <person name="Lee D."/>
            <person name="Kutyna D.R."/>
            <person name="Borneman A.R."/>
        </authorList>
    </citation>
    <scope>NUCLEOTIDE SEQUENCE [LARGE SCALE GENOMIC DNA]</scope>
    <source>
        <strain evidence="2">AWRI3580</strain>
    </source>
</reference>
<evidence type="ECO:0000313" key="2">
    <source>
        <dbReference type="Proteomes" id="UP000095358"/>
    </source>
</evidence>
<accession>A0A1E5RQ97</accession>
<protein>
    <submittedName>
        <fullName evidence="1">Uncharacterized protein</fullName>
    </submittedName>
</protein>
<proteinExistence type="predicted"/>
<name>A0A1E5RQ97_HANUV</name>